<dbReference type="Gene3D" id="3.90.640.20">
    <property type="entry name" value="Heat-shock cognate protein, ATPase"/>
    <property type="match status" value="1"/>
</dbReference>
<gene>
    <name evidence="3" type="ORF">C8D94_101535</name>
</gene>
<evidence type="ECO:0000313" key="3">
    <source>
        <dbReference type="EMBL" id="RDK88660.1"/>
    </source>
</evidence>
<comment type="caution">
    <text evidence="3">The sequence shown here is derived from an EMBL/GenBank/DDBJ whole genome shotgun (WGS) entry which is preliminary data.</text>
</comment>
<proteinExistence type="predicted"/>
<dbReference type="Proteomes" id="UP000255317">
    <property type="component" value="Unassembled WGS sequence"/>
</dbReference>
<dbReference type="InterPro" id="IPR037126">
    <property type="entry name" value="PdaC/RsiV-like_sf"/>
</dbReference>
<name>A0A370QKT3_9FLAO</name>
<dbReference type="Gene3D" id="3.30.565.40">
    <property type="entry name" value="Fervidobacterium nodosum Rt17-B1 like"/>
    <property type="match status" value="1"/>
</dbReference>
<evidence type="ECO:0000259" key="2">
    <source>
        <dbReference type="Pfam" id="PF13739"/>
    </source>
</evidence>
<dbReference type="InterPro" id="IPR025303">
    <property type="entry name" value="PdaC"/>
</dbReference>
<protein>
    <submittedName>
        <fullName evidence="3">Uncharacterized protein DUF3298</fullName>
    </submittedName>
</protein>
<evidence type="ECO:0000313" key="4">
    <source>
        <dbReference type="Proteomes" id="UP000255317"/>
    </source>
</evidence>
<dbReference type="Pfam" id="PF13739">
    <property type="entry name" value="PdaC"/>
    <property type="match status" value="1"/>
</dbReference>
<dbReference type="PROSITE" id="PS51257">
    <property type="entry name" value="PROKAR_LIPOPROTEIN"/>
    <property type="match status" value="1"/>
</dbReference>
<dbReference type="EMBL" id="QRAO01000001">
    <property type="protein sequence ID" value="RDK88660.1"/>
    <property type="molecule type" value="Genomic_DNA"/>
</dbReference>
<dbReference type="AlphaFoldDB" id="A0A370QKT3"/>
<accession>A0A370QKT3</accession>
<organism evidence="3 4">
    <name type="scientific">Marinirhabdus gelatinilytica</name>
    <dbReference type="NCBI Taxonomy" id="1703343"/>
    <lineage>
        <taxon>Bacteria</taxon>
        <taxon>Pseudomonadati</taxon>
        <taxon>Bacteroidota</taxon>
        <taxon>Flavobacteriia</taxon>
        <taxon>Flavobacteriales</taxon>
        <taxon>Flavobacteriaceae</taxon>
    </lineage>
</organism>
<dbReference type="RefSeq" id="WP_115122342.1">
    <property type="nucleotide sequence ID" value="NZ_QRAO01000001.1"/>
</dbReference>
<evidence type="ECO:0000259" key="1">
    <source>
        <dbReference type="Pfam" id="PF11738"/>
    </source>
</evidence>
<feature type="domain" description="DUF3298" evidence="1">
    <location>
        <begin position="166"/>
        <end position="243"/>
    </location>
</feature>
<feature type="domain" description="Deacetylase PdaC" evidence="2">
    <location>
        <begin position="43"/>
        <end position="145"/>
    </location>
</feature>
<reference evidence="3 4" key="1">
    <citation type="submission" date="2018-07" db="EMBL/GenBank/DDBJ databases">
        <title>Genomic Encyclopedia of Type Strains, Phase IV (KMG-IV): sequencing the most valuable type-strain genomes for metagenomic binning, comparative biology and taxonomic classification.</title>
        <authorList>
            <person name="Goeker M."/>
        </authorList>
    </citation>
    <scope>NUCLEOTIDE SEQUENCE [LARGE SCALE GENOMIC DNA]</scope>
    <source>
        <strain evidence="3 4">DSM 101478</strain>
    </source>
</reference>
<sequence>MNNKIYLGLTLLLLLLGGCRKPLETTAKEITQKELSGCQEVSCPEITIEYLKVNGKTEASEKINTEIEDFVIQSLYVGEDESGSTAPTIEKAMEDFIALYRTHSAEFPGLSAEYFAEITVLESFNNKELLSVSCRNYLYTGGAHGYGMVVFENFDPKSGALLGYEDVFQDVSTFSEIAETRFRKDHDIPQQNSINATGFWFEDDTFYLPETFGISKEFVTLQYNQYEIAPYAAGPIVLEIPISKIEDLLKVSLK</sequence>
<dbReference type="InterPro" id="IPR021729">
    <property type="entry name" value="DUF3298"/>
</dbReference>
<keyword evidence="4" id="KW-1185">Reference proteome</keyword>
<dbReference type="OrthoDB" id="594879at2"/>
<dbReference type="Pfam" id="PF11738">
    <property type="entry name" value="DUF3298"/>
    <property type="match status" value="1"/>
</dbReference>